<dbReference type="EMBL" id="LAZR01026626">
    <property type="protein sequence ID" value="KKL68144.1"/>
    <property type="molecule type" value="Genomic_DNA"/>
</dbReference>
<comment type="caution">
    <text evidence="1">The sequence shown here is derived from an EMBL/GenBank/DDBJ whole genome shotgun (WGS) entry which is preliminary data.</text>
</comment>
<name>A0A0F9E2A8_9ZZZZ</name>
<protein>
    <submittedName>
        <fullName evidence="1">Uncharacterized protein</fullName>
    </submittedName>
</protein>
<organism evidence="1">
    <name type="scientific">marine sediment metagenome</name>
    <dbReference type="NCBI Taxonomy" id="412755"/>
    <lineage>
        <taxon>unclassified sequences</taxon>
        <taxon>metagenomes</taxon>
        <taxon>ecological metagenomes</taxon>
    </lineage>
</organism>
<evidence type="ECO:0000313" key="1">
    <source>
        <dbReference type="EMBL" id="KKL68144.1"/>
    </source>
</evidence>
<accession>A0A0F9E2A8</accession>
<gene>
    <name evidence="1" type="ORF">LCGC14_2127940</name>
</gene>
<proteinExistence type="predicted"/>
<dbReference type="AlphaFoldDB" id="A0A0F9E2A8"/>
<sequence>MRQRTGLPEDMISRNLEMVETEAAKDEFDVEDFRQENPIFAEWAAENPRR</sequence>
<feature type="non-terminal residue" evidence="1">
    <location>
        <position position="50"/>
    </location>
</feature>
<reference evidence="1" key="1">
    <citation type="journal article" date="2015" name="Nature">
        <title>Complex archaea that bridge the gap between prokaryotes and eukaryotes.</title>
        <authorList>
            <person name="Spang A."/>
            <person name="Saw J.H."/>
            <person name="Jorgensen S.L."/>
            <person name="Zaremba-Niedzwiedzka K."/>
            <person name="Martijn J."/>
            <person name="Lind A.E."/>
            <person name="van Eijk R."/>
            <person name="Schleper C."/>
            <person name="Guy L."/>
            <person name="Ettema T.J."/>
        </authorList>
    </citation>
    <scope>NUCLEOTIDE SEQUENCE</scope>
</reference>